<gene>
    <name evidence="1" type="ORF">B5F17_01925</name>
</gene>
<accession>A0A1Y4LGJ7</accession>
<evidence type="ECO:0000313" key="2">
    <source>
        <dbReference type="Proteomes" id="UP000195897"/>
    </source>
</evidence>
<sequence>MHAYGEEKNTTNEYLYRKNAVSGKKPGMFVKNADFDRKFLVKTVSLAVKLVQKAVAIYVNGCIIILDQTLRMLSRRKIQ</sequence>
<reference evidence="2" key="1">
    <citation type="submission" date="2017-04" db="EMBL/GenBank/DDBJ databases">
        <title>Function of individual gut microbiota members based on whole genome sequencing of pure cultures obtained from chicken caecum.</title>
        <authorList>
            <person name="Medvecky M."/>
            <person name="Cejkova D."/>
            <person name="Polansky O."/>
            <person name="Karasova D."/>
            <person name="Kubasova T."/>
            <person name="Cizek A."/>
            <person name="Rychlik I."/>
        </authorList>
    </citation>
    <scope>NUCLEOTIDE SEQUENCE [LARGE SCALE GENOMIC DNA]</scope>
    <source>
        <strain evidence="2">An180</strain>
    </source>
</reference>
<dbReference type="RefSeq" id="WP_087370216.1">
    <property type="nucleotide sequence ID" value="NZ_CABKSA010000001.1"/>
</dbReference>
<organism evidence="1 2">
    <name type="scientific">Butyricicoccus pullicaecorum</name>
    <dbReference type="NCBI Taxonomy" id="501571"/>
    <lineage>
        <taxon>Bacteria</taxon>
        <taxon>Bacillati</taxon>
        <taxon>Bacillota</taxon>
        <taxon>Clostridia</taxon>
        <taxon>Eubacteriales</taxon>
        <taxon>Butyricicoccaceae</taxon>
        <taxon>Butyricicoccus</taxon>
    </lineage>
</organism>
<dbReference type="Proteomes" id="UP000195897">
    <property type="component" value="Unassembled WGS sequence"/>
</dbReference>
<evidence type="ECO:0000313" key="1">
    <source>
        <dbReference type="EMBL" id="OUP53991.1"/>
    </source>
</evidence>
<protein>
    <submittedName>
        <fullName evidence="1">Uncharacterized protein</fullName>
    </submittedName>
</protein>
<name>A0A1Y4LGJ7_9FIRM</name>
<dbReference type="AlphaFoldDB" id="A0A1Y4LGJ7"/>
<dbReference type="EMBL" id="NFKK01000002">
    <property type="protein sequence ID" value="OUP53991.1"/>
    <property type="molecule type" value="Genomic_DNA"/>
</dbReference>
<proteinExistence type="predicted"/>
<comment type="caution">
    <text evidence="1">The sequence shown here is derived from an EMBL/GenBank/DDBJ whole genome shotgun (WGS) entry which is preliminary data.</text>
</comment>